<reference evidence="3 4" key="1">
    <citation type="submission" date="2022-04" db="EMBL/GenBank/DDBJ databases">
        <title>Roseobacter sp. WL0113 is a bacterium isolated from neritic sediment.</title>
        <authorList>
            <person name="Wang L."/>
            <person name="He W."/>
            <person name="Zhang D.-F."/>
        </authorList>
    </citation>
    <scope>NUCLEOTIDE SEQUENCE [LARGE SCALE GENOMIC DNA]</scope>
    <source>
        <strain evidence="3 4">WL0113</strain>
    </source>
</reference>
<keyword evidence="1" id="KW-1133">Transmembrane helix</keyword>
<name>A0ABT3BA02_9RHOB</name>
<comment type="caution">
    <text evidence="3">The sequence shown here is derived from an EMBL/GenBank/DDBJ whole genome shotgun (WGS) entry which is preliminary data.</text>
</comment>
<keyword evidence="1" id="KW-0812">Transmembrane</keyword>
<feature type="domain" description="Cyclic nucleotide-binding" evidence="2">
    <location>
        <begin position="94"/>
        <end position="170"/>
    </location>
</feature>
<dbReference type="InterPro" id="IPR014710">
    <property type="entry name" value="RmlC-like_jellyroll"/>
</dbReference>
<dbReference type="InterPro" id="IPR000595">
    <property type="entry name" value="cNMP-bd_dom"/>
</dbReference>
<sequence>MTEYMYSPGALVYFAGALYVLGLITINQIVLRLLILAGTSVYIIYYATVAASPLWEAIYVSMLIGTANLIGLSSLLARKSRLAIPRAHADLYDSFPPLPPGDFRGLMKLARRYRVEDERQLTVEGEAGSKLYYVISGATRVQKGNSEFILPPNFFLGEIAFLINEPSSASTWLEPGAEVLEWQFEDLQRKCKRSTRFRLALEAAISVDLARKVARAIGPNAVRPRPPGPADPAPLRARQLASSVSSVIR</sequence>
<dbReference type="Gene3D" id="2.60.120.10">
    <property type="entry name" value="Jelly Rolls"/>
    <property type="match status" value="1"/>
</dbReference>
<keyword evidence="4" id="KW-1185">Reference proteome</keyword>
<feature type="transmembrane region" description="Helical" evidence="1">
    <location>
        <begin position="57"/>
        <end position="77"/>
    </location>
</feature>
<dbReference type="EMBL" id="JALIEB010000002">
    <property type="protein sequence ID" value="MCV3270375.1"/>
    <property type="molecule type" value="Genomic_DNA"/>
</dbReference>
<feature type="transmembrane region" description="Helical" evidence="1">
    <location>
        <begin position="33"/>
        <end position="51"/>
    </location>
</feature>
<dbReference type="RefSeq" id="WP_263842709.1">
    <property type="nucleotide sequence ID" value="NZ_JALIEB010000002.1"/>
</dbReference>
<dbReference type="PROSITE" id="PS50042">
    <property type="entry name" value="CNMP_BINDING_3"/>
    <property type="match status" value="1"/>
</dbReference>
<evidence type="ECO:0000313" key="3">
    <source>
        <dbReference type="EMBL" id="MCV3270375.1"/>
    </source>
</evidence>
<feature type="transmembrane region" description="Helical" evidence="1">
    <location>
        <begin position="6"/>
        <end position="26"/>
    </location>
</feature>
<evidence type="ECO:0000256" key="1">
    <source>
        <dbReference type="SAM" id="Phobius"/>
    </source>
</evidence>
<protein>
    <submittedName>
        <fullName evidence="3">Cyclic nucleotide-binding domain-containing protein</fullName>
    </submittedName>
</protein>
<evidence type="ECO:0000259" key="2">
    <source>
        <dbReference type="PROSITE" id="PS50042"/>
    </source>
</evidence>
<dbReference type="InterPro" id="IPR018490">
    <property type="entry name" value="cNMP-bd_dom_sf"/>
</dbReference>
<dbReference type="Proteomes" id="UP001208690">
    <property type="component" value="Unassembled WGS sequence"/>
</dbReference>
<dbReference type="SUPFAM" id="SSF51206">
    <property type="entry name" value="cAMP-binding domain-like"/>
    <property type="match status" value="1"/>
</dbReference>
<keyword evidence="1" id="KW-0472">Membrane</keyword>
<proteinExistence type="predicted"/>
<gene>
    <name evidence="3" type="ORF">MUB52_02970</name>
</gene>
<evidence type="ECO:0000313" key="4">
    <source>
        <dbReference type="Proteomes" id="UP001208690"/>
    </source>
</evidence>
<dbReference type="CDD" id="cd00038">
    <property type="entry name" value="CAP_ED"/>
    <property type="match status" value="1"/>
</dbReference>
<organism evidence="3 4">
    <name type="scientific">Roseobacter sinensis</name>
    <dbReference type="NCBI Taxonomy" id="2931391"/>
    <lineage>
        <taxon>Bacteria</taxon>
        <taxon>Pseudomonadati</taxon>
        <taxon>Pseudomonadota</taxon>
        <taxon>Alphaproteobacteria</taxon>
        <taxon>Rhodobacterales</taxon>
        <taxon>Roseobacteraceae</taxon>
        <taxon>Roseobacter</taxon>
    </lineage>
</organism>
<accession>A0ABT3BA02</accession>